<dbReference type="SUPFAM" id="SSF53850">
    <property type="entry name" value="Periplasmic binding protein-like II"/>
    <property type="match status" value="1"/>
</dbReference>
<gene>
    <name evidence="7" type="ORF">PQ472_05530</name>
</gene>
<dbReference type="RefSeq" id="WP_274262034.1">
    <property type="nucleotide sequence ID" value="NZ_CP117884.1"/>
</dbReference>
<dbReference type="PIRSF" id="PIRSF002741">
    <property type="entry name" value="MppA"/>
    <property type="match status" value="1"/>
</dbReference>
<evidence type="ECO:0000256" key="3">
    <source>
        <dbReference type="ARBA" id="ARBA00022448"/>
    </source>
</evidence>
<dbReference type="PANTHER" id="PTHR30290:SF10">
    <property type="entry name" value="PERIPLASMIC OLIGOPEPTIDE-BINDING PROTEIN-RELATED"/>
    <property type="match status" value="1"/>
</dbReference>
<proteinExistence type="inferred from homology"/>
<accession>A0ABY7WU48</accession>
<dbReference type="PANTHER" id="PTHR30290">
    <property type="entry name" value="PERIPLASMIC BINDING COMPONENT OF ABC TRANSPORTER"/>
    <property type="match status" value="1"/>
</dbReference>
<dbReference type="InterPro" id="IPR030678">
    <property type="entry name" value="Peptide/Ni-bd"/>
</dbReference>
<dbReference type="PROSITE" id="PS51257">
    <property type="entry name" value="PROKAR_LIPOPROTEIN"/>
    <property type="match status" value="1"/>
</dbReference>
<keyword evidence="4 5" id="KW-0732">Signal</keyword>
<dbReference type="Pfam" id="PF00496">
    <property type="entry name" value="SBP_bac_5"/>
    <property type="match status" value="1"/>
</dbReference>
<dbReference type="Gene3D" id="3.40.190.10">
    <property type="entry name" value="Periplasmic binding protein-like II"/>
    <property type="match status" value="1"/>
</dbReference>
<evidence type="ECO:0000256" key="1">
    <source>
        <dbReference type="ARBA" id="ARBA00004196"/>
    </source>
</evidence>
<dbReference type="InterPro" id="IPR039424">
    <property type="entry name" value="SBP_5"/>
</dbReference>
<evidence type="ECO:0000259" key="6">
    <source>
        <dbReference type="Pfam" id="PF00496"/>
    </source>
</evidence>
<dbReference type="Proteomes" id="UP001220377">
    <property type="component" value="Chromosome"/>
</dbReference>
<evidence type="ECO:0000256" key="4">
    <source>
        <dbReference type="ARBA" id="ARBA00022729"/>
    </source>
</evidence>
<dbReference type="EMBL" id="CP117884">
    <property type="protein sequence ID" value="WDF83697.1"/>
    <property type="molecule type" value="Genomic_DNA"/>
</dbReference>
<keyword evidence="3" id="KW-0813">Transport</keyword>
<comment type="subcellular location">
    <subcellularLocation>
        <location evidence="1">Cell envelope</location>
    </subcellularLocation>
</comment>
<evidence type="ECO:0000313" key="7">
    <source>
        <dbReference type="EMBL" id="WDF83697.1"/>
    </source>
</evidence>
<organism evidence="7 8">
    <name type="scientific">Lacticaseibacillus pabuli</name>
    <dbReference type="NCBI Taxonomy" id="3025672"/>
    <lineage>
        <taxon>Bacteria</taxon>
        <taxon>Bacillati</taxon>
        <taxon>Bacillota</taxon>
        <taxon>Bacilli</taxon>
        <taxon>Lactobacillales</taxon>
        <taxon>Lactobacillaceae</taxon>
        <taxon>Lacticaseibacillus</taxon>
    </lineage>
</organism>
<dbReference type="Gene3D" id="3.90.76.10">
    <property type="entry name" value="Dipeptide-binding Protein, Domain 1"/>
    <property type="match status" value="1"/>
</dbReference>
<comment type="similarity">
    <text evidence="2">Belongs to the bacterial solute-binding protein 5 family.</text>
</comment>
<dbReference type="CDD" id="cd08504">
    <property type="entry name" value="PBP2_OppA"/>
    <property type="match status" value="1"/>
</dbReference>
<name>A0ABY7WU48_9LACO</name>
<feature type="signal peptide" evidence="5">
    <location>
        <begin position="1"/>
        <end position="27"/>
    </location>
</feature>
<evidence type="ECO:0000256" key="5">
    <source>
        <dbReference type="SAM" id="SignalP"/>
    </source>
</evidence>
<dbReference type="Gene3D" id="3.10.105.10">
    <property type="entry name" value="Dipeptide-binding Protein, Domain 3"/>
    <property type="match status" value="1"/>
</dbReference>
<reference evidence="7 8" key="1">
    <citation type="submission" date="2023-02" db="EMBL/GenBank/DDBJ databases">
        <title>Genome sequence of Lacticaseibacillus sp. KACC 23028.</title>
        <authorList>
            <person name="Kim S."/>
            <person name="Heo J."/>
            <person name="Kwon S.-W."/>
        </authorList>
    </citation>
    <scope>NUCLEOTIDE SEQUENCE [LARGE SCALE GENOMIC DNA]</scope>
    <source>
        <strain evidence="7 8">KACC 23028</strain>
    </source>
</reference>
<evidence type="ECO:0000313" key="8">
    <source>
        <dbReference type="Proteomes" id="UP001220377"/>
    </source>
</evidence>
<protein>
    <submittedName>
        <fullName evidence="7">Peptide ABC transporter substrate-binding protein</fullName>
    </submittedName>
</protein>
<feature type="domain" description="Solute-binding protein family 5" evidence="6">
    <location>
        <begin position="73"/>
        <end position="466"/>
    </location>
</feature>
<evidence type="ECO:0000256" key="2">
    <source>
        <dbReference type="ARBA" id="ARBA00005695"/>
    </source>
</evidence>
<feature type="chain" id="PRO_5047509705" evidence="5">
    <location>
        <begin position="28"/>
        <end position="547"/>
    </location>
</feature>
<sequence length="547" mass="59941">MQLKKYVVGLMTAISAALLIGCGTHKASNHTQEVSVMADDTISTMDPARGTDANSAQTMANVYAGLYRYSGKELVPDMAARQASVSTDKRTYTFTLRHNARWSDGSPVTAADFVYAWRRVVDPATKSDNASLFAGIQNATQITAGKLPASQLGVQATGKRTLVVHLERPLAYFAPLMAQSAFYPVQHRLVRRYADSFGTNNHTVSFNGPFVLGKWDESSNQWTVRRNPHYWDHSRVQLDQIVTRVVKSSGQARKLFDAGKLDDVTLTGAAARGATRSAAFNVVPQNATFYLEMNAQRVPAFGNQQIRQALSQAINRQDFIKKVLGDSSLPAYTVIPTGMTTNTDNGTDFADQAASGVRVYTAYDPIAARDLLQKGMRAVGAKTLRFTIVGSDTDSAKQSLTYLKRSFERLSSNGIKVQVDVQSVALKTRVAMSESHTADTVVSAWNANYPDPSTFLNLFTKNSPYNSGQWSNAQYDRLVARMAATDSTNTKARWRDQLQATKLLTQQLGVIPLYQRGATHLTSTSVKDIFLSPNGIINYIGVSKVNS</sequence>
<keyword evidence="8" id="KW-1185">Reference proteome</keyword>
<dbReference type="InterPro" id="IPR000914">
    <property type="entry name" value="SBP_5_dom"/>
</dbReference>